<comment type="caution">
    <text evidence="1">The sequence shown here is derived from an EMBL/GenBank/DDBJ whole genome shotgun (WGS) entry which is preliminary data.</text>
</comment>
<gene>
    <name evidence="1" type="ORF">SPIL2461_LOCUS5739</name>
</gene>
<organism evidence="1 2">
    <name type="scientific">Symbiodinium pilosum</name>
    <name type="common">Dinoflagellate</name>
    <dbReference type="NCBI Taxonomy" id="2952"/>
    <lineage>
        <taxon>Eukaryota</taxon>
        <taxon>Sar</taxon>
        <taxon>Alveolata</taxon>
        <taxon>Dinophyceae</taxon>
        <taxon>Suessiales</taxon>
        <taxon>Symbiodiniaceae</taxon>
        <taxon>Symbiodinium</taxon>
    </lineage>
</organism>
<dbReference type="Proteomes" id="UP000649617">
    <property type="component" value="Unassembled WGS sequence"/>
</dbReference>
<feature type="non-terminal residue" evidence="1">
    <location>
        <position position="1"/>
    </location>
</feature>
<dbReference type="OrthoDB" id="425064at2759"/>
<dbReference type="AlphaFoldDB" id="A0A812MTM0"/>
<evidence type="ECO:0000313" key="1">
    <source>
        <dbReference type="EMBL" id="CAE7265939.1"/>
    </source>
</evidence>
<feature type="non-terminal residue" evidence="1">
    <location>
        <position position="79"/>
    </location>
</feature>
<reference evidence="1" key="1">
    <citation type="submission" date="2021-02" db="EMBL/GenBank/DDBJ databases">
        <authorList>
            <person name="Dougan E. K."/>
            <person name="Rhodes N."/>
            <person name="Thang M."/>
            <person name="Chan C."/>
        </authorList>
    </citation>
    <scope>NUCLEOTIDE SEQUENCE</scope>
</reference>
<proteinExistence type="predicted"/>
<protein>
    <submittedName>
        <fullName evidence="1">Uncharacterized protein</fullName>
    </submittedName>
</protein>
<accession>A0A812MTM0</accession>
<keyword evidence="2" id="KW-1185">Reference proteome</keyword>
<sequence>ATLVDDHDSKTPYRRWRELHHEVCHVLGFALPERQAPADRYRSWEDEPLDLPLCPELWVDEAWPPCKLAPTFRGRAVPV</sequence>
<evidence type="ECO:0000313" key="2">
    <source>
        <dbReference type="Proteomes" id="UP000649617"/>
    </source>
</evidence>
<dbReference type="EMBL" id="CAJNIZ010008291">
    <property type="protein sequence ID" value="CAE7265939.1"/>
    <property type="molecule type" value="Genomic_DNA"/>
</dbReference>
<name>A0A812MTM0_SYMPI</name>